<gene>
    <name evidence="1" type="ORF">TNCV_2206901</name>
</gene>
<name>A0A8X6VF91_TRICX</name>
<dbReference type="Gene3D" id="3.30.420.10">
    <property type="entry name" value="Ribonuclease H-like superfamily/Ribonuclease H"/>
    <property type="match status" value="1"/>
</dbReference>
<proteinExistence type="predicted"/>
<organism evidence="1 2">
    <name type="scientific">Trichonephila clavipes</name>
    <name type="common">Golden silk orbweaver</name>
    <name type="synonym">Nephila clavipes</name>
    <dbReference type="NCBI Taxonomy" id="2585209"/>
    <lineage>
        <taxon>Eukaryota</taxon>
        <taxon>Metazoa</taxon>
        <taxon>Ecdysozoa</taxon>
        <taxon>Arthropoda</taxon>
        <taxon>Chelicerata</taxon>
        <taxon>Arachnida</taxon>
        <taxon>Araneae</taxon>
        <taxon>Araneomorphae</taxon>
        <taxon>Entelegynae</taxon>
        <taxon>Araneoidea</taxon>
        <taxon>Nephilidae</taxon>
        <taxon>Trichonephila</taxon>
    </lineage>
</organism>
<keyword evidence="2" id="KW-1185">Reference proteome</keyword>
<reference evidence="1" key="1">
    <citation type="submission" date="2020-08" db="EMBL/GenBank/DDBJ databases">
        <title>Multicomponent nature underlies the extraordinary mechanical properties of spider dragline silk.</title>
        <authorList>
            <person name="Kono N."/>
            <person name="Nakamura H."/>
            <person name="Mori M."/>
            <person name="Yoshida Y."/>
            <person name="Ohtoshi R."/>
            <person name="Malay A.D."/>
            <person name="Moran D.A.P."/>
            <person name="Tomita M."/>
            <person name="Numata K."/>
            <person name="Arakawa K."/>
        </authorList>
    </citation>
    <scope>NUCLEOTIDE SEQUENCE</scope>
</reference>
<evidence type="ECO:0000313" key="1">
    <source>
        <dbReference type="EMBL" id="GFY05244.1"/>
    </source>
</evidence>
<dbReference type="AlphaFoldDB" id="A0A8X6VF91"/>
<dbReference type="GO" id="GO:0003676">
    <property type="term" value="F:nucleic acid binding"/>
    <property type="evidence" value="ECO:0007669"/>
    <property type="project" value="InterPro"/>
</dbReference>
<dbReference type="InterPro" id="IPR036397">
    <property type="entry name" value="RNaseH_sf"/>
</dbReference>
<evidence type="ECO:0000313" key="2">
    <source>
        <dbReference type="Proteomes" id="UP000887159"/>
    </source>
</evidence>
<dbReference type="EMBL" id="BMAU01021250">
    <property type="protein sequence ID" value="GFY05244.1"/>
    <property type="molecule type" value="Genomic_DNA"/>
</dbReference>
<comment type="caution">
    <text evidence="1">The sequence shown here is derived from an EMBL/GenBank/DDBJ whole genome shotgun (WGS) entry which is preliminary data.</text>
</comment>
<protein>
    <submittedName>
        <fullName evidence="1">Uncharacterized protein</fullName>
    </submittedName>
</protein>
<dbReference type="Proteomes" id="UP000887159">
    <property type="component" value="Unassembled WGS sequence"/>
</dbReference>
<sequence length="78" mass="9123">MTIHRPLIEQKLRSYQPLRHLPLMPARCRARLRWCLARSACQTLPWPARSPDLSSIKHVWDVMGRRLPLQGNVDDLAQ</sequence>
<accession>A0A8X6VF91</accession>